<dbReference type="AlphaFoldDB" id="A0A2J7ZBD7"/>
<protein>
    <submittedName>
        <fullName evidence="1">Uncharacterized protein</fullName>
    </submittedName>
</protein>
<gene>
    <name evidence="1" type="ORF">SMF913_13611</name>
</gene>
<reference evidence="1 2" key="1">
    <citation type="submission" date="2015-09" db="EMBL/GenBank/DDBJ databases">
        <title>Genome sequence, genome mining and natural product profiling of a biocontrol bacterium Streptomyces malaysiensis F913.</title>
        <authorList>
            <person name="Xu Y."/>
            <person name="Wei J."/>
            <person name="Xie J."/>
            <person name="Li T."/>
            <person name="Zhou Z."/>
        </authorList>
    </citation>
    <scope>NUCLEOTIDE SEQUENCE [LARGE SCALE GENOMIC DNA]</scope>
    <source>
        <strain evidence="1 2">F913</strain>
    </source>
</reference>
<sequence>MVAALVAAFVLKQKGGESLAEADAAVGMAEG</sequence>
<comment type="caution">
    <text evidence="1">The sequence shown here is derived from an EMBL/GenBank/DDBJ whole genome shotgun (WGS) entry which is preliminary data.</text>
</comment>
<accession>A0A2J7ZBD7</accession>
<organism evidence="1 2">
    <name type="scientific">Streptomyces malaysiensis</name>
    <dbReference type="NCBI Taxonomy" id="92644"/>
    <lineage>
        <taxon>Bacteria</taxon>
        <taxon>Bacillati</taxon>
        <taxon>Actinomycetota</taxon>
        <taxon>Actinomycetes</taxon>
        <taxon>Kitasatosporales</taxon>
        <taxon>Streptomycetaceae</taxon>
        <taxon>Streptomyces</taxon>
        <taxon>Streptomyces violaceusniger group</taxon>
    </lineage>
</organism>
<keyword evidence="2" id="KW-1185">Reference proteome</keyword>
<dbReference type="Proteomes" id="UP000236520">
    <property type="component" value="Unassembled WGS sequence"/>
</dbReference>
<proteinExistence type="predicted"/>
<evidence type="ECO:0000313" key="1">
    <source>
        <dbReference type="EMBL" id="PNG97586.1"/>
    </source>
</evidence>
<dbReference type="EMBL" id="LJIW01000001">
    <property type="protein sequence ID" value="PNG97586.1"/>
    <property type="molecule type" value="Genomic_DNA"/>
</dbReference>
<evidence type="ECO:0000313" key="2">
    <source>
        <dbReference type="Proteomes" id="UP000236520"/>
    </source>
</evidence>
<name>A0A2J7ZBD7_STRMQ</name>